<accession>A0A5R8Q7P7</accession>
<comment type="caution">
    <text evidence="2">The sequence shown here is derived from an EMBL/GenBank/DDBJ whole genome shotgun (WGS) entry which is preliminary data.</text>
</comment>
<dbReference type="Pfam" id="PF08937">
    <property type="entry name" value="ThsB_TIR"/>
    <property type="match status" value="1"/>
</dbReference>
<dbReference type="InterPro" id="IPR015032">
    <property type="entry name" value="ThsB__TIR-like_domain"/>
</dbReference>
<name>A0A5R8Q7P7_9FIRM</name>
<feature type="domain" description="Thoeris protein ThsB TIR-like" evidence="1">
    <location>
        <begin position="13"/>
        <end position="77"/>
    </location>
</feature>
<protein>
    <submittedName>
        <fullName evidence="2">Molecular chaperone Tir</fullName>
    </submittedName>
</protein>
<evidence type="ECO:0000313" key="2">
    <source>
        <dbReference type="EMBL" id="TLG71067.1"/>
    </source>
</evidence>
<dbReference type="Gene3D" id="3.40.50.11200">
    <property type="match status" value="1"/>
</dbReference>
<organism evidence="2 3">
    <name type="scientific">Culicoidibacter larvae</name>
    <dbReference type="NCBI Taxonomy" id="2579976"/>
    <lineage>
        <taxon>Bacteria</taxon>
        <taxon>Bacillati</taxon>
        <taxon>Bacillota</taxon>
        <taxon>Culicoidibacteria</taxon>
        <taxon>Culicoidibacterales</taxon>
        <taxon>Culicoidibacteraceae</taxon>
        <taxon>Culicoidibacter</taxon>
    </lineage>
</organism>
<dbReference type="EMBL" id="VBWP01000017">
    <property type="protein sequence ID" value="TLG71067.1"/>
    <property type="molecule type" value="Genomic_DNA"/>
</dbReference>
<dbReference type="RefSeq" id="WP_138192615.1">
    <property type="nucleotide sequence ID" value="NZ_VBWP01000017.1"/>
</dbReference>
<evidence type="ECO:0000259" key="1">
    <source>
        <dbReference type="Pfam" id="PF08937"/>
    </source>
</evidence>
<keyword evidence="3" id="KW-1185">Reference proteome</keyword>
<dbReference type="OrthoDB" id="2218415at2"/>
<reference evidence="2 3" key="1">
    <citation type="submission" date="2019-05" db="EMBL/GenBank/DDBJ databases">
        <title>Culicoidintestinum kansasii gen. nov., sp. nov. from the gastrointestinal tract of the biting midge, Culicoides sonorensis.</title>
        <authorList>
            <person name="Neupane S."/>
            <person name="Ghosh A."/>
            <person name="Gunther S."/>
            <person name="Martin K."/>
            <person name="Zurek L."/>
        </authorList>
    </citation>
    <scope>NUCLEOTIDE SEQUENCE [LARGE SCALE GENOMIC DNA]</scope>
    <source>
        <strain evidence="2 3">CS-1</strain>
    </source>
</reference>
<proteinExistence type="predicted"/>
<dbReference type="Proteomes" id="UP000306912">
    <property type="component" value="Unassembled WGS sequence"/>
</dbReference>
<evidence type="ECO:0000313" key="3">
    <source>
        <dbReference type="Proteomes" id="UP000306912"/>
    </source>
</evidence>
<gene>
    <name evidence="2" type="ORF">FEZ08_11685</name>
</gene>
<dbReference type="InParanoid" id="A0A5R8Q7P7"/>
<dbReference type="AlphaFoldDB" id="A0A5R8Q7P7"/>
<sequence>MTYRTKTYIAADWSGDEDAVKQLYKWKESQNWGLSFTDAHGLTSARDSSLNCSIKRSLKARLDASKQFVLIVGDNTDTITAGSCRYCSSYNSYTSRCVRGYNVDFRSYIDYECDIASYDISNIVVLYNSTMIKKSLCPEPLRSQGVHIPMVYSKDGKQYWDYYAVKKALNQ</sequence>